<evidence type="ECO:0000256" key="5">
    <source>
        <dbReference type="ARBA" id="ARBA00023180"/>
    </source>
</evidence>
<dbReference type="Proteomes" id="UP001172457">
    <property type="component" value="Chromosome 5"/>
</dbReference>
<keyword evidence="6" id="KW-0812">Transmembrane</keyword>
<evidence type="ECO:0000313" key="8">
    <source>
        <dbReference type="Proteomes" id="UP001172457"/>
    </source>
</evidence>
<reference evidence="7" key="1">
    <citation type="submission" date="2023-03" db="EMBL/GenBank/DDBJ databases">
        <title>Chromosome-scale reference genome and RAD-based genetic map of yellow starthistle (Centaurea solstitialis) reveal putative structural variation and QTLs associated with invader traits.</title>
        <authorList>
            <person name="Reatini B."/>
            <person name="Cang F.A."/>
            <person name="Jiang Q."/>
            <person name="Mckibben M.T.W."/>
            <person name="Barker M.S."/>
            <person name="Rieseberg L.H."/>
            <person name="Dlugosch K.M."/>
        </authorList>
    </citation>
    <scope>NUCLEOTIDE SEQUENCE</scope>
    <source>
        <strain evidence="7">CAN-66</strain>
        <tissue evidence="7">Leaf</tissue>
    </source>
</reference>
<evidence type="ECO:0000256" key="4">
    <source>
        <dbReference type="ARBA" id="ARBA00023136"/>
    </source>
</evidence>
<dbReference type="AlphaFoldDB" id="A0AA38TAY0"/>
<name>A0AA38TAY0_9ASTR</name>
<keyword evidence="6" id="KW-1133">Transmembrane helix</keyword>
<dbReference type="PANTHER" id="PTHR45719">
    <property type="entry name" value="GLYCOSYLTRANSFERASE"/>
    <property type="match status" value="1"/>
</dbReference>
<gene>
    <name evidence="7" type="ORF">OSB04_020580</name>
</gene>
<sequence length="439" mass="50559">MGLKFFLIFFILTSIIFTMLYISTHFTSSFDMHILNQSSTTTTTTLIIPKSTTTNNTTTNTPHYPVSFAYLISASKGDTPKLKRTLQALYHPNNFYLIHLEREATDDEHSEIARFVRDDGVFTAVGNVLVVGKPNRVTYRGPTMLATTLHAMAMLLRIDAKWDWFINLSASDYPLVTQDGTMGLFELVFCFRSDFCVFDGAEESEFYTAYESIGMEDNQDLWFWYNPVRNKRGKPIMIDPGLYSSNKSDIWWVIKQRSLPTAFKLYTGSAWTILSRSFAEYCIIGWENLPRTLLLYYTNFVSSPEGYFQTVICNSKDYKNTTVNHDLHYITWDTPPKQHPRLLGPRDYRKMVQSSRPFARKFKHKNVVLDRIDRELLKRRPNHFSHGGWCSESGGKGNTCSSLHIDGFGVLRPGPGARRLRTLLTKLTSKPNFSRHQCR</sequence>
<keyword evidence="4 6" id="KW-0472">Membrane</keyword>
<dbReference type="EMBL" id="JARYMX010000005">
    <property type="protein sequence ID" value="KAJ9548037.1"/>
    <property type="molecule type" value="Genomic_DNA"/>
</dbReference>
<dbReference type="GO" id="GO:0015020">
    <property type="term" value="F:glucuronosyltransferase activity"/>
    <property type="evidence" value="ECO:0007669"/>
    <property type="project" value="InterPro"/>
</dbReference>
<dbReference type="Pfam" id="PF02485">
    <property type="entry name" value="Branch"/>
    <property type="match status" value="2"/>
</dbReference>
<dbReference type="InterPro" id="IPR003406">
    <property type="entry name" value="Glyco_trans_14"/>
</dbReference>
<keyword evidence="3" id="KW-0808">Transferase</keyword>
<feature type="transmembrane region" description="Helical" evidence="6">
    <location>
        <begin position="6"/>
        <end position="23"/>
    </location>
</feature>
<evidence type="ECO:0000256" key="6">
    <source>
        <dbReference type="SAM" id="Phobius"/>
    </source>
</evidence>
<organism evidence="7 8">
    <name type="scientific">Centaurea solstitialis</name>
    <name type="common">yellow star-thistle</name>
    <dbReference type="NCBI Taxonomy" id="347529"/>
    <lineage>
        <taxon>Eukaryota</taxon>
        <taxon>Viridiplantae</taxon>
        <taxon>Streptophyta</taxon>
        <taxon>Embryophyta</taxon>
        <taxon>Tracheophyta</taxon>
        <taxon>Spermatophyta</taxon>
        <taxon>Magnoliopsida</taxon>
        <taxon>eudicotyledons</taxon>
        <taxon>Gunneridae</taxon>
        <taxon>Pentapetalae</taxon>
        <taxon>asterids</taxon>
        <taxon>campanulids</taxon>
        <taxon>Asterales</taxon>
        <taxon>Asteraceae</taxon>
        <taxon>Carduoideae</taxon>
        <taxon>Cardueae</taxon>
        <taxon>Centaureinae</taxon>
        <taxon>Centaurea</taxon>
    </lineage>
</organism>
<dbReference type="PANTHER" id="PTHR45719:SF4">
    <property type="entry name" value="CORE-2_I-BRANCHING BETA-1,6-N-ACETYLGLUCOSAMINYLTRANSFERASE FAMILY PROTEIN"/>
    <property type="match status" value="1"/>
</dbReference>
<protein>
    <submittedName>
        <fullName evidence="7">Uncharacterized protein</fullName>
    </submittedName>
</protein>
<dbReference type="InterPro" id="IPR044610">
    <property type="entry name" value="GLCAT14A/B/C"/>
</dbReference>
<keyword evidence="2" id="KW-0328">Glycosyltransferase</keyword>
<comment type="caution">
    <text evidence="7">The sequence shown here is derived from an EMBL/GenBank/DDBJ whole genome shotgun (WGS) entry which is preliminary data.</text>
</comment>
<keyword evidence="5" id="KW-0325">Glycoprotein</keyword>
<dbReference type="GO" id="GO:0016020">
    <property type="term" value="C:membrane"/>
    <property type="evidence" value="ECO:0007669"/>
    <property type="project" value="UniProtKB-SubCell"/>
</dbReference>
<evidence type="ECO:0000256" key="2">
    <source>
        <dbReference type="ARBA" id="ARBA00022676"/>
    </source>
</evidence>
<accession>A0AA38TAY0</accession>
<evidence type="ECO:0000313" key="7">
    <source>
        <dbReference type="EMBL" id="KAJ9548037.1"/>
    </source>
</evidence>
<keyword evidence="8" id="KW-1185">Reference proteome</keyword>
<evidence type="ECO:0000256" key="3">
    <source>
        <dbReference type="ARBA" id="ARBA00022679"/>
    </source>
</evidence>
<proteinExistence type="predicted"/>
<evidence type="ECO:0000256" key="1">
    <source>
        <dbReference type="ARBA" id="ARBA00004606"/>
    </source>
</evidence>
<comment type="subcellular location">
    <subcellularLocation>
        <location evidence="1">Membrane</location>
        <topology evidence="1">Single-pass type II membrane protein</topology>
    </subcellularLocation>
</comment>